<evidence type="ECO:0000313" key="8">
    <source>
        <dbReference type="Proteomes" id="UP001169242"/>
    </source>
</evidence>
<proteinExistence type="inferred from homology"/>
<dbReference type="HAMAP" id="MF_00337">
    <property type="entry name" value="Exonuc_7_S"/>
    <property type="match status" value="1"/>
</dbReference>
<evidence type="ECO:0000256" key="2">
    <source>
        <dbReference type="ARBA" id="ARBA00022490"/>
    </source>
</evidence>
<keyword evidence="8" id="KW-1185">Reference proteome</keyword>
<sequence length="77" mass="8991">MAKKTTKHFESAMEELEQLIYALEEGKLSLDESIKSYKKGIDLAAFCTEMLQQAEQEVYILDQNKWNKMNGEEKDEK</sequence>
<dbReference type="NCBIfam" id="TIGR01280">
    <property type="entry name" value="xseB"/>
    <property type="match status" value="1"/>
</dbReference>
<comment type="function">
    <text evidence="6">Bidirectionally degrades single-stranded DNA into large acid-insoluble oligonucleotides, which are then degraded further into small acid-soluble oligonucleotides.</text>
</comment>
<dbReference type="Proteomes" id="UP001169242">
    <property type="component" value="Unassembled WGS sequence"/>
</dbReference>
<dbReference type="GO" id="GO:0006308">
    <property type="term" value="P:DNA catabolic process"/>
    <property type="evidence" value="ECO:0007669"/>
    <property type="project" value="UniProtKB-UniRule"/>
</dbReference>
<keyword evidence="5 6" id="KW-0269">Exonuclease</keyword>
<name>A0AA42DRA1_9FIRM</name>
<dbReference type="PIRSF" id="PIRSF006488">
    <property type="entry name" value="Exonuc_VII_S"/>
    <property type="match status" value="1"/>
</dbReference>
<comment type="caution">
    <text evidence="7">The sequence shown here is derived from an EMBL/GenBank/DDBJ whole genome shotgun (WGS) entry which is preliminary data.</text>
</comment>
<dbReference type="InterPro" id="IPR037004">
    <property type="entry name" value="Exonuc_VII_ssu_sf"/>
</dbReference>
<dbReference type="EC" id="3.1.11.6" evidence="6"/>
<evidence type="ECO:0000256" key="3">
    <source>
        <dbReference type="ARBA" id="ARBA00022722"/>
    </source>
</evidence>
<dbReference type="PANTHER" id="PTHR34137:SF1">
    <property type="entry name" value="EXODEOXYRIBONUCLEASE 7 SMALL SUBUNIT"/>
    <property type="match status" value="1"/>
</dbReference>
<evidence type="ECO:0000256" key="1">
    <source>
        <dbReference type="ARBA" id="ARBA00009998"/>
    </source>
</evidence>
<evidence type="ECO:0000256" key="4">
    <source>
        <dbReference type="ARBA" id="ARBA00022801"/>
    </source>
</evidence>
<dbReference type="InterPro" id="IPR003761">
    <property type="entry name" value="Exonuc_VII_S"/>
</dbReference>
<evidence type="ECO:0000256" key="5">
    <source>
        <dbReference type="ARBA" id="ARBA00022839"/>
    </source>
</evidence>
<dbReference type="RefSeq" id="WP_053985414.1">
    <property type="nucleotide sequence ID" value="NZ_JAQIFT010000068.1"/>
</dbReference>
<dbReference type="SUPFAM" id="SSF116842">
    <property type="entry name" value="XseB-like"/>
    <property type="match status" value="1"/>
</dbReference>
<keyword evidence="2 6" id="KW-0963">Cytoplasm</keyword>
<dbReference type="GO" id="GO:0008855">
    <property type="term" value="F:exodeoxyribonuclease VII activity"/>
    <property type="evidence" value="ECO:0007669"/>
    <property type="project" value="UniProtKB-UniRule"/>
</dbReference>
<comment type="subunit">
    <text evidence="6">Heterooligomer composed of large and small subunits.</text>
</comment>
<organism evidence="7 8">
    <name type="scientific">Holtiella tumoricola</name>
    <dbReference type="NCBI Taxonomy" id="3018743"/>
    <lineage>
        <taxon>Bacteria</taxon>
        <taxon>Bacillati</taxon>
        <taxon>Bacillota</taxon>
        <taxon>Clostridia</taxon>
        <taxon>Lachnospirales</taxon>
        <taxon>Cellulosilyticaceae</taxon>
        <taxon>Holtiella</taxon>
    </lineage>
</organism>
<reference evidence="7" key="1">
    <citation type="journal article" date="2023" name="Int. J. Syst. Evol. Microbiol.">
        <title>&lt;i&gt;Holtiella tumoricola&lt;/i&gt; gen. nov. sp. nov., isolated from a human clinical sample.</title>
        <authorList>
            <person name="Allen-Vercoe E."/>
            <person name="Daigneault M.C."/>
            <person name="Vancuren S.J."/>
            <person name="Cochrane K."/>
            <person name="O'Neal L.L."/>
            <person name="Sankaranarayanan K."/>
            <person name="Lawson P.A."/>
        </authorList>
    </citation>
    <scope>NUCLEOTIDE SEQUENCE</scope>
    <source>
        <strain evidence="7">CC70A</strain>
    </source>
</reference>
<dbReference type="EMBL" id="JAQIFT010000068">
    <property type="protein sequence ID" value="MDA3733765.1"/>
    <property type="molecule type" value="Genomic_DNA"/>
</dbReference>
<comment type="similarity">
    <text evidence="1 6">Belongs to the XseB family.</text>
</comment>
<keyword evidence="4 6" id="KW-0378">Hydrolase</keyword>
<dbReference type="GO" id="GO:0009318">
    <property type="term" value="C:exodeoxyribonuclease VII complex"/>
    <property type="evidence" value="ECO:0007669"/>
    <property type="project" value="UniProtKB-UniRule"/>
</dbReference>
<dbReference type="AlphaFoldDB" id="A0AA42DRA1"/>
<dbReference type="GO" id="GO:0005829">
    <property type="term" value="C:cytosol"/>
    <property type="evidence" value="ECO:0007669"/>
    <property type="project" value="TreeGrafter"/>
</dbReference>
<evidence type="ECO:0000313" key="7">
    <source>
        <dbReference type="EMBL" id="MDA3733765.1"/>
    </source>
</evidence>
<accession>A0AA42DRA1</accession>
<protein>
    <recommendedName>
        <fullName evidence="6">Exodeoxyribonuclease 7 small subunit</fullName>
        <ecNumber evidence="6">3.1.11.6</ecNumber>
    </recommendedName>
    <alternativeName>
        <fullName evidence="6">Exodeoxyribonuclease VII small subunit</fullName>
        <shortName evidence="6">Exonuclease VII small subunit</shortName>
    </alternativeName>
</protein>
<comment type="subcellular location">
    <subcellularLocation>
        <location evidence="6">Cytoplasm</location>
    </subcellularLocation>
</comment>
<dbReference type="PANTHER" id="PTHR34137">
    <property type="entry name" value="EXODEOXYRIBONUCLEASE 7 SMALL SUBUNIT"/>
    <property type="match status" value="1"/>
</dbReference>
<evidence type="ECO:0000256" key="6">
    <source>
        <dbReference type="HAMAP-Rule" id="MF_00337"/>
    </source>
</evidence>
<comment type="catalytic activity">
    <reaction evidence="6">
        <text>Exonucleolytic cleavage in either 5'- to 3'- or 3'- to 5'-direction to yield nucleoside 5'-phosphates.</text>
        <dbReference type="EC" id="3.1.11.6"/>
    </reaction>
</comment>
<dbReference type="Gene3D" id="1.10.287.1040">
    <property type="entry name" value="Exonuclease VII, small subunit"/>
    <property type="match status" value="1"/>
</dbReference>
<gene>
    <name evidence="6 7" type="primary">xseB</name>
    <name evidence="7" type="ORF">PBV87_20035</name>
</gene>
<dbReference type="Pfam" id="PF02609">
    <property type="entry name" value="Exonuc_VII_S"/>
    <property type="match status" value="1"/>
</dbReference>
<keyword evidence="3 6" id="KW-0540">Nuclease</keyword>